<reference evidence="2" key="2">
    <citation type="submission" date="2015-01" db="EMBL/GenBank/DDBJ databases">
        <title>Evolutionary Origins and Diversification of the Mycorrhizal Mutualists.</title>
        <authorList>
            <consortium name="DOE Joint Genome Institute"/>
            <consortium name="Mycorrhizal Genomics Consortium"/>
            <person name="Kohler A."/>
            <person name="Kuo A."/>
            <person name="Nagy L.G."/>
            <person name="Floudas D."/>
            <person name="Copeland A."/>
            <person name="Barry K.W."/>
            <person name="Cichocki N."/>
            <person name="Veneault-Fourrey C."/>
            <person name="LaButti K."/>
            <person name="Lindquist E.A."/>
            <person name="Lipzen A."/>
            <person name="Lundell T."/>
            <person name="Morin E."/>
            <person name="Murat C."/>
            <person name="Riley R."/>
            <person name="Ohm R."/>
            <person name="Sun H."/>
            <person name="Tunlid A."/>
            <person name="Henrissat B."/>
            <person name="Grigoriev I.V."/>
            <person name="Hibbett D.S."/>
            <person name="Martin F."/>
        </authorList>
    </citation>
    <scope>NUCLEOTIDE SEQUENCE [LARGE SCALE GENOMIC DNA]</scope>
    <source>
        <strain evidence="2">UH-Slu-Lm8-n1</strain>
    </source>
</reference>
<sequence>MTLILLYQVPSFSSRSMLFLCGELTTYCWIIGCPHAVSVPPPPAHPLQWANADQAETIVSLTPGQKANACANSCTDGPLVKWTWHGYVPFDGGNVSEVGAEQSITTFLVRVDVLSLEVHHMQNVDHLRPIRRFKIHTVNGWQKHW</sequence>
<organism evidence="1 2">
    <name type="scientific">Suillus luteus UH-Slu-Lm8-n1</name>
    <dbReference type="NCBI Taxonomy" id="930992"/>
    <lineage>
        <taxon>Eukaryota</taxon>
        <taxon>Fungi</taxon>
        <taxon>Dikarya</taxon>
        <taxon>Basidiomycota</taxon>
        <taxon>Agaricomycotina</taxon>
        <taxon>Agaricomycetes</taxon>
        <taxon>Agaricomycetidae</taxon>
        <taxon>Boletales</taxon>
        <taxon>Suillineae</taxon>
        <taxon>Suillaceae</taxon>
        <taxon>Suillus</taxon>
    </lineage>
</organism>
<accession>A0A0D0B3T6</accession>
<keyword evidence="2" id="KW-1185">Reference proteome</keyword>
<evidence type="ECO:0000313" key="1">
    <source>
        <dbReference type="EMBL" id="KIK48756.1"/>
    </source>
</evidence>
<protein>
    <submittedName>
        <fullName evidence="1">Uncharacterized protein</fullName>
    </submittedName>
</protein>
<evidence type="ECO:0000313" key="2">
    <source>
        <dbReference type="Proteomes" id="UP000054485"/>
    </source>
</evidence>
<dbReference type="InParanoid" id="A0A0D0B3T6"/>
<dbReference type="Proteomes" id="UP000054485">
    <property type="component" value="Unassembled WGS sequence"/>
</dbReference>
<proteinExistence type="predicted"/>
<dbReference type="AlphaFoldDB" id="A0A0D0B3T6"/>
<name>A0A0D0B3T6_9AGAM</name>
<reference evidence="1 2" key="1">
    <citation type="submission" date="2014-04" db="EMBL/GenBank/DDBJ databases">
        <authorList>
            <consortium name="DOE Joint Genome Institute"/>
            <person name="Kuo A."/>
            <person name="Ruytinx J."/>
            <person name="Rineau F."/>
            <person name="Colpaert J."/>
            <person name="Kohler A."/>
            <person name="Nagy L.G."/>
            <person name="Floudas D."/>
            <person name="Copeland A."/>
            <person name="Barry K.W."/>
            <person name="Cichocki N."/>
            <person name="Veneault-Fourrey C."/>
            <person name="LaButti K."/>
            <person name="Lindquist E.A."/>
            <person name="Lipzen A."/>
            <person name="Lundell T."/>
            <person name="Morin E."/>
            <person name="Murat C."/>
            <person name="Sun H."/>
            <person name="Tunlid A."/>
            <person name="Henrissat B."/>
            <person name="Grigoriev I.V."/>
            <person name="Hibbett D.S."/>
            <person name="Martin F."/>
            <person name="Nordberg H.P."/>
            <person name="Cantor M.N."/>
            <person name="Hua S.X."/>
        </authorList>
    </citation>
    <scope>NUCLEOTIDE SEQUENCE [LARGE SCALE GENOMIC DNA]</scope>
    <source>
        <strain evidence="1 2">UH-Slu-Lm8-n1</strain>
    </source>
</reference>
<dbReference type="OrthoDB" id="10597842at2759"/>
<gene>
    <name evidence="1" type="ORF">CY34DRAFT_797908</name>
</gene>
<dbReference type="EMBL" id="KN835136">
    <property type="protein sequence ID" value="KIK48756.1"/>
    <property type="molecule type" value="Genomic_DNA"/>
</dbReference>
<dbReference type="HOGENOM" id="CLU_1788094_0_0_1"/>